<keyword evidence="1" id="KW-0805">Transcription regulation</keyword>
<sequence length="318" mass="34831">MRRIGFLVYPGFQIMSLSVTAVLEMANQISEKPVYEIVVASEHGGLVATSIGVPVQTSQFGEAEFDTIIVGAASDILPSSPILLEFIREAEAGAARRVVTGCTGAFVLAEAGILNGRRATTHWRHARDLQRLYPEIMVDEDRIFIEDRKVWTSAGMTAAIDLALALVEDDLGVEIARSVAKAMVVYHRRAGGQSQFSSLLELAPKSDRIQSVLNYAKSHLASALTVEELAKVARLSPRQFSRAFSLETGQPPAKAIENLRVEAARLAIEDGRHNIDEVAQMTGFGDRDRMRRAFLRTLGQPPQVLRRNARLAKVLAAE</sequence>
<dbReference type="GO" id="GO:0003700">
    <property type="term" value="F:DNA-binding transcription factor activity"/>
    <property type="evidence" value="ECO:0007669"/>
    <property type="project" value="InterPro"/>
</dbReference>
<proteinExistence type="predicted"/>
<organism evidence="3 4">
    <name type="scientific">Rhodoblastus sphagnicola</name>
    <dbReference type="NCBI Taxonomy" id="333368"/>
    <lineage>
        <taxon>Bacteria</taxon>
        <taxon>Pseudomonadati</taxon>
        <taxon>Pseudomonadota</taxon>
        <taxon>Alphaproteobacteria</taxon>
        <taxon>Hyphomicrobiales</taxon>
        <taxon>Rhodoblastaceae</taxon>
        <taxon>Rhodoblastus</taxon>
    </lineage>
</organism>
<keyword evidence="4" id="KW-1185">Reference proteome</keyword>
<comment type="caution">
    <text evidence="3">The sequence shown here is derived from an EMBL/GenBank/DDBJ whole genome shotgun (WGS) entry which is preliminary data.</text>
</comment>
<dbReference type="EMBL" id="NHSJ01000114">
    <property type="protein sequence ID" value="PPQ28177.1"/>
    <property type="molecule type" value="Genomic_DNA"/>
</dbReference>
<evidence type="ECO:0000313" key="3">
    <source>
        <dbReference type="EMBL" id="PPQ28177.1"/>
    </source>
</evidence>
<dbReference type="SMART" id="SM00342">
    <property type="entry name" value="HTH_ARAC"/>
    <property type="match status" value="1"/>
</dbReference>
<dbReference type="InterPro" id="IPR052158">
    <property type="entry name" value="INH-QAR"/>
</dbReference>
<dbReference type="GO" id="GO:0043565">
    <property type="term" value="F:sequence-specific DNA binding"/>
    <property type="evidence" value="ECO:0007669"/>
    <property type="project" value="InterPro"/>
</dbReference>
<dbReference type="InterPro" id="IPR018060">
    <property type="entry name" value="HTH_AraC"/>
</dbReference>
<dbReference type="OrthoDB" id="9793422at2"/>
<dbReference type="Pfam" id="PF01965">
    <property type="entry name" value="DJ-1_PfpI"/>
    <property type="match status" value="1"/>
</dbReference>
<dbReference type="Pfam" id="PF12833">
    <property type="entry name" value="HTH_18"/>
    <property type="match status" value="1"/>
</dbReference>
<dbReference type="PROSITE" id="PS01124">
    <property type="entry name" value="HTH_ARAC_FAMILY_2"/>
    <property type="match status" value="1"/>
</dbReference>
<dbReference type="Proteomes" id="UP000239089">
    <property type="component" value="Unassembled WGS sequence"/>
</dbReference>
<evidence type="ECO:0000256" key="2">
    <source>
        <dbReference type="ARBA" id="ARBA00023163"/>
    </source>
</evidence>
<dbReference type="AlphaFoldDB" id="A0A2S6N0L8"/>
<evidence type="ECO:0000313" key="4">
    <source>
        <dbReference type="Proteomes" id="UP000239089"/>
    </source>
</evidence>
<gene>
    <name evidence="3" type="ORF">CCR94_18530</name>
</gene>
<dbReference type="InterPro" id="IPR029062">
    <property type="entry name" value="Class_I_gatase-like"/>
</dbReference>
<dbReference type="PANTHER" id="PTHR43130:SF3">
    <property type="entry name" value="HTH-TYPE TRANSCRIPTIONAL REGULATOR RV1931C"/>
    <property type="match status" value="1"/>
</dbReference>
<dbReference type="SUPFAM" id="SSF52317">
    <property type="entry name" value="Class I glutamine amidotransferase-like"/>
    <property type="match status" value="1"/>
</dbReference>
<dbReference type="Gene3D" id="3.40.50.880">
    <property type="match status" value="1"/>
</dbReference>
<keyword evidence="2" id="KW-0804">Transcription</keyword>
<dbReference type="RefSeq" id="WP_104509321.1">
    <property type="nucleotide sequence ID" value="NZ_JACIGC010000028.1"/>
</dbReference>
<reference evidence="3 4" key="1">
    <citation type="journal article" date="2018" name="Arch. Microbiol.">
        <title>New insights into the metabolic potential of the phototrophic purple bacterium Rhodopila globiformis DSM 161(T) from its draft genome sequence and evidence for a vanadium-dependent nitrogenase.</title>
        <authorList>
            <person name="Imhoff J.F."/>
            <person name="Rahn T."/>
            <person name="Kunzel S."/>
            <person name="Neulinger S.C."/>
        </authorList>
    </citation>
    <scope>NUCLEOTIDE SEQUENCE [LARGE SCALE GENOMIC DNA]</scope>
    <source>
        <strain evidence="3 4">DSM 16996</strain>
    </source>
</reference>
<name>A0A2S6N0L8_9HYPH</name>
<dbReference type="CDD" id="cd03137">
    <property type="entry name" value="GATase1_AraC_1"/>
    <property type="match status" value="1"/>
</dbReference>
<dbReference type="Gene3D" id="1.10.10.60">
    <property type="entry name" value="Homeodomain-like"/>
    <property type="match status" value="1"/>
</dbReference>
<dbReference type="SUPFAM" id="SSF46689">
    <property type="entry name" value="Homeodomain-like"/>
    <property type="match status" value="2"/>
</dbReference>
<accession>A0A2S6N0L8</accession>
<dbReference type="PANTHER" id="PTHR43130">
    <property type="entry name" value="ARAC-FAMILY TRANSCRIPTIONAL REGULATOR"/>
    <property type="match status" value="1"/>
</dbReference>
<protein>
    <submittedName>
        <fullName evidence="3">AraC family transcriptional regulator</fullName>
    </submittedName>
</protein>
<dbReference type="InterPro" id="IPR009057">
    <property type="entry name" value="Homeodomain-like_sf"/>
</dbReference>
<evidence type="ECO:0000256" key="1">
    <source>
        <dbReference type="ARBA" id="ARBA00023015"/>
    </source>
</evidence>
<dbReference type="InterPro" id="IPR002818">
    <property type="entry name" value="DJ-1/PfpI"/>
</dbReference>